<dbReference type="Proteomes" id="UP001174909">
    <property type="component" value="Unassembled WGS sequence"/>
</dbReference>
<reference evidence="1" key="1">
    <citation type="submission" date="2023-03" db="EMBL/GenBank/DDBJ databases">
        <authorList>
            <person name="Steffen K."/>
            <person name="Cardenas P."/>
        </authorList>
    </citation>
    <scope>NUCLEOTIDE SEQUENCE</scope>
</reference>
<keyword evidence="2" id="KW-1185">Reference proteome</keyword>
<protein>
    <submittedName>
        <fullName evidence="1">Uncharacterized protein</fullName>
    </submittedName>
</protein>
<evidence type="ECO:0000313" key="2">
    <source>
        <dbReference type="Proteomes" id="UP001174909"/>
    </source>
</evidence>
<organism evidence="1 2">
    <name type="scientific">Geodia barretti</name>
    <name type="common">Barrett's horny sponge</name>
    <dbReference type="NCBI Taxonomy" id="519541"/>
    <lineage>
        <taxon>Eukaryota</taxon>
        <taxon>Metazoa</taxon>
        <taxon>Porifera</taxon>
        <taxon>Demospongiae</taxon>
        <taxon>Heteroscleromorpha</taxon>
        <taxon>Tetractinellida</taxon>
        <taxon>Astrophorina</taxon>
        <taxon>Geodiidae</taxon>
        <taxon>Geodia</taxon>
    </lineage>
</organism>
<proteinExistence type="predicted"/>
<evidence type="ECO:0000313" key="1">
    <source>
        <dbReference type="EMBL" id="CAI8016843.1"/>
    </source>
</evidence>
<name>A0AA35RSB6_GEOBA</name>
<dbReference type="AlphaFoldDB" id="A0AA35RSB6"/>
<comment type="caution">
    <text evidence="1">The sequence shown here is derived from an EMBL/GenBank/DDBJ whole genome shotgun (WGS) entry which is preliminary data.</text>
</comment>
<accession>A0AA35RSB6</accession>
<gene>
    <name evidence="1" type="ORF">GBAR_LOCUS10306</name>
</gene>
<dbReference type="EMBL" id="CASHTH010001567">
    <property type="protein sequence ID" value="CAI8016843.1"/>
    <property type="molecule type" value="Genomic_DNA"/>
</dbReference>
<sequence length="211" mass="23366">MICVESVVGQGKIAPLLPEEFAANMLQNKFNHNGFVVNHTCAGTYYSSYSQQMIRADCTATGYASNNQSRPTPFTSNIFLSLLDFTKTPTLNTYFEMDNLVNKTKCSTYSTSWLPPPSATFLRDVKAAYAGVEVTAEYGTCEKWSFMLEELPKTVFTFFFDSFSTFVRYDFTAFSDPDQGNVGVTNLFFNTATGGKDFLPPTIFAGVGTVP</sequence>